<dbReference type="SUPFAM" id="SSF53187">
    <property type="entry name" value="Zn-dependent exopeptidases"/>
    <property type="match status" value="1"/>
</dbReference>
<proteinExistence type="inferred from homology"/>
<evidence type="ECO:0000256" key="1">
    <source>
        <dbReference type="ARBA" id="ARBA00006153"/>
    </source>
</evidence>
<dbReference type="Gene3D" id="3.40.630.10">
    <property type="entry name" value="Zn peptidases"/>
    <property type="match status" value="1"/>
</dbReference>
<reference evidence="3 4" key="1">
    <citation type="submission" date="2018-09" db="EMBL/GenBank/DDBJ databases">
        <title>Genome sequence and characterization of the bcs clusters for the production of nanocellulose from the low pH resistant strain Komagataeibacter medellinensis ID13488.</title>
        <authorList>
            <person name="Hernandez-Arriaga A.M."/>
            <person name="Del Cerro C."/>
            <person name="Urbina L."/>
            <person name="Eceiza A."/>
            <person name="Retegi A."/>
            <person name="Prieto M.A."/>
        </authorList>
    </citation>
    <scope>NUCLEOTIDE SEQUENCE [LARGE SCALE GENOMIC DNA]</scope>
    <source>
        <strain evidence="3 4">ID13488</strain>
    </source>
</reference>
<dbReference type="Proteomes" id="UP000427842">
    <property type="component" value="Unassembled WGS sequence"/>
</dbReference>
<dbReference type="InterPro" id="IPR010158">
    <property type="entry name" value="Amidase_Cbmase"/>
</dbReference>
<dbReference type="Gene3D" id="3.30.70.360">
    <property type="match status" value="1"/>
</dbReference>
<gene>
    <name evidence="3" type="ORF">D3W54_01600</name>
</gene>
<dbReference type="SUPFAM" id="SSF55031">
    <property type="entry name" value="Bacterial exopeptidase dimerisation domain"/>
    <property type="match status" value="1"/>
</dbReference>
<dbReference type="PANTHER" id="PTHR32494:SF5">
    <property type="entry name" value="ALLANTOATE AMIDOHYDROLASE"/>
    <property type="match status" value="1"/>
</dbReference>
<keyword evidence="2 3" id="KW-0378">Hydrolase</keyword>
<name>A0ABQ6VVL5_9PROT</name>
<dbReference type="InterPro" id="IPR036264">
    <property type="entry name" value="Bact_exopeptidase_dim_dom"/>
</dbReference>
<dbReference type="NCBIfam" id="NF006771">
    <property type="entry name" value="PRK09290.1-5"/>
    <property type="match status" value="1"/>
</dbReference>
<evidence type="ECO:0000313" key="4">
    <source>
        <dbReference type="Proteomes" id="UP000427842"/>
    </source>
</evidence>
<sequence length="410" mass="42951">MTASTLGVNPTRLLERIVSLGACGALPDGGVSRLALTDADAQGRAELLRQMRELDMEIRIDPIGNIFGIHAGVEDAVVMMGSHIDTVSTGGLYDGALGVIAGLEVVACLKDEGIRPRHPVVVAAFTNEEGARYAPDMLGSLVYSGAMDVDDAYRITGCDGSVLGEELRRIGHCGTQSGPRNIHAYVELHIEQGPVLEDQGLNIGIVTGVQGISWTEVTVEGRSAHAGTTPARLRHDAGLAAAYITMGLSDMVAAMGPAQLATVGALTLTPNLVNVVASRAVMTVDLRNPDNTALCAAEAMLAKLMGEAKARYGVNVSHRTLARFEPVPFTPALVDTIEATACQMGLSCMRLYSGAGHDAQMIAPVAPAAMIFVPSVAGISHNIREYTHPDDIMNGANLLLRVVTDQAGLA</sequence>
<organism evidence="3 4">
    <name type="scientific">Komagataeibacter medellinensis</name>
    <dbReference type="NCBI Taxonomy" id="1177712"/>
    <lineage>
        <taxon>Bacteria</taxon>
        <taxon>Pseudomonadati</taxon>
        <taxon>Pseudomonadota</taxon>
        <taxon>Alphaproteobacteria</taxon>
        <taxon>Acetobacterales</taxon>
        <taxon>Acetobacteraceae</taxon>
        <taxon>Komagataeibacter</taxon>
    </lineage>
</organism>
<evidence type="ECO:0000313" key="3">
    <source>
        <dbReference type="EMBL" id="KAB8123133.1"/>
    </source>
</evidence>
<protein>
    <submittedName>
        <fullName evidence="3">Zn-dependent hydrolase</fullName>
    </submittedName>
</protein>
<dbReference type="InterPro" id="IPR002933">
    <property type="entry name" value="Peptidase_M20"/>
</dbReference>
<dbReference type="Pfam" id="PF01546">
    <property type="entry name" value="Peptidase_M20"/>
    <property type="match status" value="1"/>
</dbReference>
<dbReference type="RefSeq" id="WP_153467800.1">
    <property type="nucleotide sequence ID" value="NZ_QYAZ01000001.1"/>
</dbReference>
<dbReference type="PANTHER" id="PTHR32494">
    <property type="entry name" value="ALLANTOATE DEIMINASE-RELATED"/>
    <property type="match status" value="1"/>
</dbReference>
<keyword evidence="4" id="KW-1185">Reference proteome</keyword>
<dbReference type="PIRSF" id="PIRSF001235">
    <property type="entry name" value="Amidase_carbamoylase"/>
    <property type="match status" value="1"/>
</dbReference>
<evidence type="ECO:0000256" key="2">
    <source>
        <dbReference type="ARBA" id="ARBA00022801"/>
    </source>
</evidence>
<comment type="similarity">
    <text evidence="1">Belongs to the peptidase M20 family.</text>
</comment>
<dbReference type="GO" id="GO:0016787">
    <property type="term" value="F:hydrolase activity"/>
    <property type="evidence" value="ECO:0007669"/>
    <property type="project" value="UniProtKB-KW"/>
</dbReference>
<dbReference type="NCBIfam" id="TIGR01879">
    <property type="entry name" value="hydantase"/>
    <property type="match status" value="1"/>
</dbReference>
<dbReference type="EMBL" id="QYAZ01000001">
    <property type="protein sequence ID" value="KAB8123133.1"/>
    <property type="molecule type" value="Genomic_DNA"/>
</dbReference>
<dbReference type="CDD" id="cd03884">
    <property type="entry name" value="M20_bAS"/>
    <property type="match status" value="1"/>
</dbReference>
<comment type="caution">
    <text evidence="3">The sequence shown here is derived from an EMBL/GenBank/DDBJ whole genome shotgun (WGS) entry which is preliminary data.</text>
</comment>
<accession>A0ABQ6VVL5</accession>